<comment type="similarity">
    <text evidence="2">Belongs to the C-terminally encoded plant signaling peptide (CEP) family.</text>
</comment>
<evidence type="ECO:0000256" key="7">
    <source>
        <dbReference type="ARBA" id="ARBA00023278"/>
    </source>
</evidence>
<keyword evidence="5" id="KW-0372">Hormone</keyword>
<keyword evidence="10" id="KW-1185">Reference proteome</keyword>
<accession>A0A2Z6LJ25</accession>
<proteinExistence type="inferred from homology"/>
<keyword evidence="7" id="KW-0379">Hydroxylation</keyword>
<dbReference type="GO" id="GO:0005179">
    <property type="term" value="F:hormone activity"/>
    <property type="evidence" value="ECO:0007669"/>
    <property type="project" value="UniProtKB-KW"/>
</dbReference>
<dbReference type="GO" id="GO:0048364">
    <property type="term" value="P:root development"/>
    <property type="evidence" value="ECO:0007669"/>
    <property type="project" value="InterPro"/>
</dbReference>
<keyword evidence="4" id="KW-0964">Secreted</keyword>
<dbReference type="AlphaFoldDB" id="A0A2Z6LJ25"/>
<dbReference type="GO" id="GO:1901371">
    <property type="term" value="P:regulation of leaf morphogenesis"/>
    <property type="evidence" value="ECO:0007669"/>
    <property type="project" value="TreeGrafter"/>
</dbReference>
<protein>
    <submittedName>
        <fullName evidence="9">Uncharacterized protein</fullName>
    </submittedName>
</protein>
<keyword evidence="6 8" id="KW-0732">Signal</keyword>
<dbReference type="PANTHER" id="PTHR33348">
    <property type="entry name" value="PRECURSOR OF CEP5"/>
    <property type="match status" value="1"/>
</dbReference>
<organism evidence="9 10">
    <name type="scientific">Trifolium subterraneum</name>
    <name type="common">Subterranean clover</name>
    <dbReference type="NCBI Taxonomy" id="3900"/>
    <lineage>
        <taxon>Eukaryota</taxon>
        <taxon>Viridiplantae</taxon>
        <taxon>Streptophyta</taxon>
        <taxon>Embryophyta</taxon>
        <taxon>Tracheophyta</taxon>
        <taxon>Spermatophyta</taxon>
        <taxon>Magnoliopsida</taxon>
        <taxon>eudicotyledons</taxon>
        <taxon>Gunneridae</taxon>
        <taxon>Pentapetalae</taxon>
        <taxon>rosids</taxon>
        <taxon>fabids</taxon>
        <taxon>Fabales</taxon>
        <taxon>Fabaceae</taxon>
        <taxon>Papilionoideae</taxon>
        <taxon>50 kb inversion clade</taxon>
        <taxon>NPAAA clade</taxon>
        <taxon>Hologalegina</taxon>
        <taxon>IRL clade</taxon>
        <taxon>Trifolieae</taxon>
        <taxon>Trifolium</taxon>
    </lineage>
</organism>
<dbReference type="GO" id="GO:0048046">
    <property type="term" value="C:apoplast"/>
    <property type="evidence" value="ECO:0007669"/>
    <property type="project" value="UniProtKB-SubCell"/>
</dbReference>
<evidence type="ECO:0000313" key="10">
    <source>
        <dbReference type="Proteomes" id="UP000242715"/>
    </source>
</evidence>
<comment type="subcellular location">
    <subcellularLocation>
        <location evidence="1">Secreted</location>
        <location evidence="1">Extracellular space</location>
        <location evidence="1">Apoplast</location>
    </subcellularLocation>
</comment>
<dbReference type="EMBL" id="DF973170">
    <property type="protein sequence ID" value="GAU17380.1"/>
    <property type="molecule type" value="Genomic_DNA"/>
</dbReference>
<evidence type="ECO:0000256" key="1">
    <source>
        <dbReference type="ARBA" id="ARBA00004271"/>
    </source>
</evidence>
<gene>
    <name evidence="9" type="ORF">TSUD_232560</name>
</gene>
<feature type="chain" id="PRO_5016286557" evidence="8">
    <location>
        <begin position="25"/>
        <end position="84"/>
    </location>
</feature>
<dbReference type="Proteomes" id="UP000242715">
    <property type="component" value="Unassembled WGS sequence"/>
</dbReference>
<evidence type="ECO:0000256" key="5">
    <source>
        <dbReference type="ARBA" id="ARBA00022702"/>
    </source>
</evidence>
<feature type="signal peptide" evidence="8">
    <location>
        <begin position="1"/>
        <end position="24"/>
    </location>
</feature>
<reference evidence="10" key="1">
    <citation type="journal article" date="2017" name="Front. Plant Sci.">
        <title>Climate Clever Clovers: New Paradigm to Reduce the Environmental Footprint of Ruminants by Breeding Low Methanogenic Forages Utilizing Haplotype Variation.</title>
        <authorList>
            <person name="Kaur P."/>
            <person name="Appels R."/>
            <person name="Bayer P.E."/>
            <person name="Keeble-Gagnere G."/>
            <person name="Wang J."/>
            <person name="Hirakawa H."/>
            <person name="Shirasawa K."/>
            <person name="Vercoe P."/>
            <person name="Stefanova K."/>
            <person name="Durmic Z."/>
            <person name="Nichols P."/>
            <person name="Revell C."/>
            <person name="Isobe S.N."/>
            <person name="Edwards D."/>
            <person name="Erskine W."/>
        </authorList>
    </citation>
    <scope>NUCLEOTIDE SEQUENCE [LARGE SCALE GENOMIC DNA]</scope>
    <source>
        <strain evidence="10">cv. Daliak</strain>
    </source>
</reference>
<dbReference type="GO" id="GO:2000280">
    <property type="term" value="P:regulation of root development"/>
    <property type="evidence" value="ECO:0007669"/>
    <property type="project" value="TreeGrafter"/>
</dbReference>
<dbReference type="OrthoDB" id="1097392at2759"/>
<dbReference type="PANTHER" id="PTHR33348:SF34">
    <property type="entry name" value="ENCODED PEPTIDE-RELATED"/>
    <property type="match status" value="1"/>
</dbReference>
<dbReference type="InterPro" id="IPR033250">
    <property type="entry name" value="CEP"/>
</dbReference>
<evidence type="ECO:0000256" key="3">
    <source>
        <dbReference type="ARBA" id="ARBA00022523"/>
    </source>
</evidence>
<evidence type="ECO:0000256" key="2">
    <source>
        <dbReference type="ARBA" id="ARBA00008963"/>
    </source>
</evidence>
<evidence type="ECO:0000256" key="8">
    <source>
        <dbReference type="SAM" id="SignalP"/>
    </source>
</evidence>
<evidence type="ECO:0000256" key="6">
    <source>
        <dbReference type="ARBA" id="ARBA00022729"/>
    </source>
</evidence>
<sequence length="84" mass="9225">MANFTHCLIFVLMLLSCELLSIEGRSLRKSIGALKVASVETMTRDVVLSPRQLSISRRNLEGYVEAFRPTTPGHSPGVGHSVKN</sequence>
<keyword evidence="3" id="KW-0052">Apoplast</keyword>
<name>A0A2Z6LJ25_TRISU</name>
<evidence type="ECO:0000313" key="9">
    <source>
        <dbReference type="EMBL" id="GAU17380.1"/>
    </source>
</evidence>
<evidence type="ECO:0000256" key="4">
    <source>
        <dbReference type="ARBA" id="ARBA00022525"/>
    </source>
</evidence>
<dbReference type="GO" id="GO:1902025">
    <property type="term" value="P:nitrate import"/>
    <property type="evidence" value="ECO:0007669"/>
    <property type="project" value="TreeGrafter"/>
</dbReference>
<dbReference type="GO" id="GO:0006995">
    <property type="term" value="P:cellular response to nitrogen starvation"/>
    <property type="evidence" value="ECO:0007669"/>
    <property type="project" value="UniProtKB-ARBA"/>
</dbReference>